<dbReference type="EMBL" id="CP095061">
    <property type="protein sequence ID" value="UOQ67739.1"/>
    <property type="molecule type" value="Genomic_DNA"/>
</dbReference>
<keyword evidence="13" id="KW-0325">Glycoprotein</keyword>
<evidence type="ECO:0000256" key="6">
    <source>
        <dbReference type="ARBA" id="ARBA00022723"/>
    </source>
</evidence>
<evidence type="ECO:0000256" key="5">
    <source>
        <dbReference type="ARBA" id="ARBA00022692"/>
    </source>
</evidence>
<dbReference type="InterPro" id="IPR003406">
    <property type="entry name" value="Glyco_trans_14"/>
</dbReference>
<reference evidence="15" key="1">
    <citation type="submission" date="2022-04" db="EMBL/GenBank/DDBJ databases">
        <title>Hymenobacter sp. isolated from the air.</title>
        <authorList>
            <person name="Won M."/>
            <person name="Lee C.-M."/>
            <person name="Woen H.-Y."/>
            <person name="Kwon S.-W."/>
        </authorList>
    </citation>
    <scope>NUCLEOTIDE SEQUENCE</scope>
    <source>
        <strain evidence="15">5420S-77</strain>
    </source>
</reference>
<keyword evidence="8" id="KW-0735">Signal-anchor</keyword>
<keyword evidence="10" id="KW-0333">Golgi apparatus</keyword>
<evidence type="ECO:0000256" key="13">
    <source>
        <dbReference type="ARBA" id="ARBA00023180"/>
    </source>
</evidence>
<evidence type="ECO:0000256" key="14">
    <source>
        <dbReference type="ARBA" id="ARBA00042865"/>
    </source>
</evidence>
<name>A0ABY4GA17_9BACT</name>
<keyword evidence="4" id="KW-0808">Transferase</keyword>
<evidence type="ECO:0000256" key="1">
    <source>
        <dbReference type="ARBA" id="ARBA00004323"/>
    </source>
</evidence>
<evidence type="ECO:0000256" key="10">
    <source>
        <dbReference type="ARBA" id="ARBA00023034"/>
    </source>
</evidence>
<organism evidence="15 16">
    <name type="scientific">Hymenobacter volaticus</name>
    <dbReference type="NCBI Taxonomy" id="2932254"/>
    <lineage>
        <taxon>Bacteria</taxon>
        <taxon>Pseudomonadati</taxon>
        <taxon>Bacteroidota</taxon>
        <taxon>Cytophagia</taxon>
        <taxon>Cytophagales</taxon>
        <taxon>Hymenobacteraceae</taxon>
        <taxon>Hymenobacter</taxon>
    </lineage>
</organism>
<protein>
    <recommendedName>
        <fullName evidence="14">Peptide O-xylosyltransferase</fullName>
    </recommendedName>
</protein>
<dbReference type="Proteomes" id="UP000830401">
    <property type="component" value="Chromosome"/>
</dbReference>
<dbReference type="RefSeq" id="WP_245123755.1">
    <property type="nucleotide sequence ID" value="NZ_CP095061.1"/>
</dbReference>
<keyword evidence="3" id="KW-0328">Glycosyltransferase</keyword>
<dbReference type="Pfam" id="PF02485">
    <property type="entry name" value="Branch"/>
    <property type="match status" value="1"/>
</dbReference>
<keyword evidence="5" id="KW-0812">Transmembrane</keyword>
<evidence type="ECO:0000313" key="16">
    <source>
        <dbReference type="Proteomes" id="UP000830401"/>
    </source>
</evidence>
<keyword evidence="16" id="KW-1185">Reference proteome</keyword>
<evidence type="ECO:0000313" key="15">
    <source>
        <dbReference type="EMBL" id="UOQ67739.1"/>
    </source>
</evidence>
<accession>A0ABY4GA17</accession>
<comment type="subcellular location">
    <subcellularLocation>
        <location evidence="2">Endoplasmic reticulum membrane</location>
        <topology evidence="2">Single-pass type II membrane protein</topology>
    </subcellularLocation>
    <subcellularLocation>
        <location evidence="1">Golgi apparatus membrane</location>
        <topology evidence="1">Single-pass type II membrane protein</topology>
    </subcellularLocation>
</comment>
<dbReference type="PANTHER" id="PTHR46025:SF3">
    <property type="entry name" value="XYLOSYLTRANSFERASE OXT"/>
    <property type="match status" value="1"/>
</dbReference>
<keyword evidence="7" id="KW-0256">Endoplasmic reticulum</keyword>
<dbReference type="InterPro" id="IPR043538">
    <property type="entry name" value="XYLT"/>
</dbReference>
<evidence type="ECO:0000256" key="9">
    <source>
        <dbReference type="ARBA" id="ARBA00022989"/>
    </source>
</evidence>
<proteinExistence type="predicted"/>
<gene>
    <name evidence="15" type="ORF">MUN86_07715</name>
</gene>
<keyword evidence="12" id="KW-1015">Disulfide bond</keyword>
<evidence type="ECO:0000256" key="4">
    <source>
        <dbReference type="ARBA" id="ARBA00022679"/>
    </source>
</evidence>
<evidence type="ECO:0000256" key="11">
    <source>
        <dbReference type="ARBA" id="ARBA00023136"/>
    </source>
</evidence>
<evidence type="ECO:0000256" key="7">
    <source>
        <dbReference type="ARBA" id="ARBA00022824"/>
    </source>
</evidence>
<evidence type="ECO:0000256" key="12">
    <source>
        <dbReference type="ARBA" id="ARBA00023157"/>
    </source>
</evidence>
<evidence type="ECO:0000256" key="2">
    <source>
        <dbReference type="ARBA" id="ARBA00004648"/>
    </source>
</evidence>
<evidence type="ECO:0000256" key="3">
    <source>
        <dbReference type="ARBA" id="ARBA00022676"/>
    </source>
</evidence>
<sequence length="311" mass="36810">MDINYIILAHKNPEQVGRLISRLSTSNTRFYIHVDSNSAIEPFKQQLATTKHCFLLENREKGTWGDLGIVKATIHALRKIIRDHRRGYCVLLSGQDYPIKPNKKIESFLTIHQGTSFVSAFALPKSSWDYGGMNRIEYYKFNLSDNRGDYLMLPYVLSKEFLRKWVHYVHTVRKLVRLKRYPWEILKKRRFPRYMQPFGGSQWWAIPVEVAEKLLFFFDHNPKFLSYHQYTLLPDEIVFQSLVKHLHITPIKPSITYVNWERPNVVLPVTFNENDFQELLSQPEEMLFARKFDAENEPKILDLIDQFLLTG</sequence>
<keyword evidence="11" id="KW-0472">Membrane</keyword>
<dbReference type="PANTHER" id="PTHR46025">
    <property type="entry name" value="XYLOSYLTRANSFERASE OXT"/>
    <property type="match status" value="1"/>
</dbReference>
<keyword evidence="9" id="KW-1133">Transmembrane helix</keyword>
<evidence type="ECO:0000256" key="8">
    <source>
        <dbReference type="ARBA" id="ARBA00022968"/>
    </source>
</evidence>
<keyword evidence="6" id="KW-0479">Metal-binding</keyword>